<reference evidence="2 3" key="1">
    <citation type="submission" date="2024-04" db="EMBL/GenBank/DDBJ databases">
        <title>genome sequences of Mucor flavus KT1a and Helicostylum pulchrum KT1b strains isolated from the surface of a dry-aged beef.</title>
        <authorList>
            <person name="Toyotome T."/>
            <person name="Hosono M."/>
            <person name="Torimaru M."/>
            <person name="Fukuda K."/>
            <person name="Mikami N."/>
        </authorList>
    </citation>
    <scope>NUCLEOTIDE SEQUENCE [LARGE SCALE GENOMIC DNA]</scope>
    <source>
        <strain evidence="2 3">KT1a</strain>
    </source>
</reference>
<sequence>MMESILNRRKSMAKGSVASISINILPEYGWSVGSDNNERVFGPGTLFRGYVVVNCKELSERASRLHLLFQGSESMLAYDIGLGAMRSSSIQFFKVHTTLWKKVDALDVLKPMNTYKFLFTIQMPLVQFPPSMNHDFYKCTFKLSAYLYPSLEFGKIPVMAQSNIQYIPCIETTVPKLPIYLQDVKKKKEEAGKSSSVVELSSTEFVSGDTIKAVIHVSKANNTTSAISDVLNVVLCLYQISRFRIDDEPISERLVETQTHIIKTQANGTGQYRVSLKLNELLPPSFTYGKVMCLSYKLKIKIYVKKSKITNGLENNNAENSIHYNDDTKKSLRKYLVLPWSSAVSVFESPIVIGTMGRGIRADDQLRVYTNASSRPRNALYIPSFIQDDEREDMLPKYEAARLPSYSASFGTSRVLLMAASLP</sequence>
<dbReference type="Pfam" id="PF02752">
    <property type="entry name" value="Arrestin_C"/>
    <property type="match status" value="1"/>
</dbReference>
<dbReference type="PANTHER" id="PTHR11188:SF161">
    <property type="entry name" value="PH-RESPONSE REGULATOR PROTEIN PALF_RIM8"/>
    <property type="match status" value="1"/>
</dbReference>
<evidence type="ECO:0000259" key="1">
    <source>
        <dbReference type="Pfam" id="PF02752"/>
    </source>
</evidence>
<dbReference type="InterPro" id="IPR014752">
    <property type="entry name" value="Arrestin-like_C"/>
</dbReference>
<keyword evidence="3" id="KW-1185">Reference proteome</keyword>
<dbReference type="EMBL" id="BAABUK010000031">
    <property type="protein sequence ID" value="GAA5816332.1"/>
    <property type="molecule type" value="Genomic_DNA"/>
</dbReference>
<comment type="caution">
    <text evidence="2">The sequence shown here is derived from an EMBL/GenBank/DDBJ whole genome shotgun (WGS) entry which is preliminary data.</text>
</comment>
<evidence type="ECO:0000313" key="2">
    <source>
        <dbReference type="EMBL" id="GAA5816332.1"/>
    </source>
</evidence>
<dbReference type="Gene3D" id="2.60.40.640">
    <property type="match status" value="2"/>
</dbReference>
<name>A0ABP9ZB35_9FUNG</name>
<dbReference type="InterPro" id="IPR050357">
    <property type="entry name" value="Arrestin_domain-protein"/>
</dbReference>
<protein>
    <recommendedName>
        <fullName evidence="1">Arrestin C-terminal-like domain-containing protein</fullName>
    </recommendedName>
</protein>
<accession>A0ABP9ZB35</accession>
<dbReference type="PANTHER" id="PTHR11188">
    <property type="entry name" value="ARRESTIN DOMAIN CONTAINING PROTEIN"/>
    <property type="match status" value="1"/>
</dbReference>
<dbReference type="Proteomes" id="UP001473302">
    <property type="component" value="Unassembled WGS sequence"/>
</dbReference>
<feature type="domain" description="Arrestin C-terminal-like" evidence="1">
    <location>
        <begin position="192"/>
        <end position="306"/>
    </location>
</feature>
<gene>
    <name evidence="2" type="ORF">MFLAVUS_009858</name>
</gene>
<proteinExistence type="predicted"/>
<organism evidence="2 3">
    <name type="scientific">Mucor flavus</name>
    <dbReference type="NCBI Taxonomy" id="439312"/>
    <lineage>
        <taxon>Eukaryota</taxon>
        <taxon>Fungi</taxon>
        <taxon>Fungi incertae sedis</taxon>
        <taxon>Mucoromycota</taxon>
        <taxon>Mucoromycotina</taxon>
        <taxon>Mucoromycetes</taxon>
        <taxon>Mucorales</taxon>
        <taxon>Mucorineae</taxon>
        <taxon>Mucoraceae</taxon>
        <taxon>Mucor</taxon>
    </lineage>
</organism>
<evidence type="ECO:0000313" key="3">
    <source>
        <dbReference type="Proteomes" id="UP001473302"/>
    </source>
</evidence>
<dbReference type="InterPro" id="IPR011022">
    <property type="entry name" value="Arrestin_C-like"/>
</dbReference>